<dbReference type="EMBL" id="MT143044">
    <property type="protein sequence ID" value="QJA92176.1"/>
    <property type="molecule type" value="Genomic_DNA"/>
</dbReference>
<gene>
    <name evidence="2" type="ORF">MM415B04828_0008</name>
    <name evidence="1" type="ORF">TM448A02675_0003</name>
</gene>
<evidence type="ECO:0000313" key="2">
    <source>
        <dbReference type="EMBL" id="QJA92176.1"/>
    </source>
</evidence>
<dbReference type="AlphaFoldDB" id="A0A6H1ZY45"/>
<evidence type="ECO:0000313" key="1">
    <source>
        <dbReference type="EMBL" id="QJA52382.1"/>
    </source>
</evidence>
<accession>A0A6H1ZY45</accession>
<reference evidence="1" key="1">
    <citation type="submission" date="2020-03" db="EMBL/GenBank/DDBJ databases">
        <title>The deep terrestrial virosphere.</title>
        <authorList>
            <person name="Holmfeldt K."/>
            <person name="Nilsson E."/>
            <person name="Simone D."/>
            <person name="Lopez-Fernandez M."/>
            <person name="Wu X."/>
            <person name="de Brujin I."/>
            <person name="Lundin D."/>
            <person name="Andersson A."/>
            <person name="Bertilsson S."/>
            <person name="Dopson M."/>
        </authorList>
    </citation>
    <scope>NUCLEOTIDE SEQUENCE</scope>
    <source>
        <strain evidence="2">MM415B04828</strain>
        <strain evidence="1">TM448A02675</strain>
    </source>
</reference>
<proteinExistence type="predicted"/>
<organism evidence="1">
    <name type="scientific">viral metagenome</name>
    <dbReference type="NCBI Taxonomy" id="1070528"/>
    <lineage>
        <taxon>unclassified sequences</taxon>
        <taxon>metagenomes</taxon>
        <taxon>organismal metagenomes</taxon>
    </lineage>
</organism>
<sequence>MSDFCSVCGDFMFSGHVCSPSWKVYHEDYLDVKIKTVYAKDAETAAEKYGEYYDQDNPLLLDGEEIVVTIEDALAARKKFSITREVVREYSVKEVTDENN</sequence>
<dbReference type="EMBL" id="MT144335">
    <property type="protein sequence ID" value="QJA52382.1"/>
    <property type="molecule type" value="Genomic_DNA"/>
</dbReference>
<name>A0A6H1ZY45_9ZZZZ</name>
<protein>
    <submittedName>
        <fullName evidence="1">Uncharacterized protein</fullName>
    </submittedName>
</protein>